<name>A0A0F9KEU9_9ZZZZ</name>
<dbReference type="AlphaFoldDB" id="A0A0F9KEU9"/>
<reference evidence="1" key="1">
    <citation type="journal article" date="2015" name="Nature">
        <title>Complex archaea that bridge the gap between prokaryotes and eukaryotes.</title>
        <authorList>
            <person name="Spang A."/>
            <person name="Saw J.H."/>
            <person name="Jorgensen S.L."/>
            <person name="Zaremba-Niedzwiedzka K."/>
            <person name="Martijn J."/>
            <person name="Lind A.E."/>
            <person name="van Eijk R."/>
            <person name="Schleper C."/>
            <person name="Guy L."/>
            <person name="Ettema T.J."/>
        </authorList>
    </citation>
    <scope>NUCLEOTIDE SEQUENCE</scope>
</reference>
<gene>
    <name evidence="1" type="ORF">LCGC14_1712400</name>
</gene>
<accession>A0A0F9KEU9</accession>
<sequence length="59" mass="6561">MTRYHVLLHSDVHSISPATIVEAIDHIAATLLADVIRARFVTIGKYRVVAVEEMNCQGQ</sequence>
<protein>
    <submittedName>
        <fullName evidence="1">Uncharacterized protein</fullName>
    </submittedName>
</protein>
<organism evidence="1">
    <name type="scientific">marine sediment metagenome</name>
    <dbReference type="NCBI Taxonomy" id="412755"/>
    <lineage>
        <taxon>unclassified sequences</taxon>
        <taxon>metagenomes</taxon>
        <taxon>ecological metagenomes</taxon>
    </lineage>
</organism>
<dbReference type="EMBL" id="LAZR01015292">
    <property type="protein sequence ID" value="KKM13815.1"/>
    <property type="molecule type" value="Genomic_DNA"/>
</dbReference>
<proteinExistence type="predicted"/>
<comment type="caution">
    <text evidence="1">The sequence shown here is derived from an EMBL/GenBank/DDBJ whole genome shotgun (WGS) entry which is preliminary data.</text>
</comment>
<evidence type="ECO:0000313" key="1">
    <source>
        <dbReference type="EMBL" id="KKM13815.1"/>
    </source>
</evidence>